<evidence type="ECO:0000313" key="9">
    <source>
        <dbReference type="EMBL" id="XCH11953.1"/>
    </source>
</evidence>
<dbReference type="AlphaFoldDB" id="A0AAU8ERA8"/>
<feature type="transmembrane region" description="Helical" evidence="7">
    <location>
        <begin position="144"/>
        <end position="165"/>
    </location>
</feature>
<feature type="domain" description="ABC transmembrane type-1" evidence="8">
    <location>
        <begin position="102"/>
        <end position="302"/>
    </location>
</feature>
<keyword evidence="3" id="KW-1003">Cell membrane</keyword>
<dbReference type="Pfam" id="PF00528">
    <property type="entry name" value="BPD_transp_1"/>
    <property type="match status" value="1"/>
</dbReference>
<proteinExistence type="inferred from homology"/>
<dbReference type="GO" id="GO:0055085">
    <property type="term" value="P:transmembrane transport"/>
    <property type="evidence" value="ECO:0007669"/>
    <property type="project" value="InterPro"/>
</dbReference>
<sequence length="317" mass="33325">MKPAYQRYALTRTAQAAVVVLLAYVLTFLVTSVLPGDAVTNALRDPQNGLSEQEIQRIVAFYGLDKPVLVQLGLSLGRFLTGELGFSLQSDLPVSRLIGDALPSTLTLAGSALVIAVVFAAAIAYGAHHLPGKWSGAVRSIPSFFLSVPNFVIGLVLIELFAFRLHSFTTTDPNSPAATLFAAVTLAIPVSAPLAEVLIAGLDHESRQDYAQVARSRGITEAGLFVKHLVKPSALPSVAMVALIVGELLGGSVITETIFGRDGIGTVVQKAVTGEDQPVLQAVVSLSAVVFVAVNLIADLVSPLVDPRIKLREAVDA</sequence>
<evidence type="ECO:0000256" key="1">
    <source>
        <dbReference type="ARBA" id="ARBA00004651"/>
    </source>
</evidence>
<feature type="transmembrane region" description="Helical" evidence="7">
    <location>
        <begin position="279"/>
        <end position="302"/>
    </location>
</feature>
<name>A0AAU8ERA8_9MICC</name>
<keyword evidence="4 7" id="KW-0812">Transmembrane</keyword>
<evidence type="ECO:0000259" key="8">
    <source>
        <dbReference type="PROSITE" id="PS50928"/>
    </source>
</evidence>
<dbReference type="RefSeq" id="WP_353712176.1">
    <property type="nucleotide sequence ID" value="NZ_CP159279.1"/>
</dbReference>
<dbReference type="Gene3D" id="1.10.3720.10">
    <property type="entry name" value="MetI-like"/>
    <property type="match status" value="1"/>
</dbReference>
<dbReference type="PANTHER" id="PTHR43163">
    <property type="entry name" value="DIPEPTIDE TRANSPORT SYSTEM PERMEASE PROTEIN DPPB-RELATED"/>
    <property type="match status" value="1"/>
</dbReference>
<comment type="similarity">
    <text evidence="7">Belongs to the binding-protein-dependent transport system permease family.</text>
</comment>
<dbReference type="GO" id="GO:0005886">
    <property type="term" value="C:plasma membrane"/>
    <property type="evidence" value="ECO:0007669"/>
    <property type="project" value="UniProtKB-SubCell"/>
</dbReference>
<organism evidence="9">
    <name type="scientific">Arthrobacter sp. K5</name>
    <dbReference type="NCBI Taxonomy" id="2839623"/>
    <lineage>
        <taxon>Bacteria</taxon>
        <taxon>Bacillati</taxon>
        <taxon>Actinomycetota</taxon>
        <taxon>Actinomycetes</taxon>
        <taxon>Micrococcales</taxon>
        <taxon>Micrococcaceae</taxon>
        <taxon>Arthrobacter</taxon>
    </lineage>
</organism>
<evidence type="ECO:0000256" key="3">
    <source>
        <dbReference type="ARBA" id="ARBA00022475"/>
    </source>
</evidence>
<protein>
    <submittedName>
        <fullName evidence="9">ABC transporter permease</fullName>
    </submittedName>
</protein>
<feature type="transmembrane region" description="Helical" evidence="7">
    <location>
        <begin position="12"/>
        <end position="34"/>
    </location>
</feature>
<evidence type="ECO:0000256" key="7">
    <source>
        <dbReference type="RuleBase" id="RU363032"/>
    </source>
</evidence>
<keyword evidence="6 7" id="KW-0472">Membrane</keyword>
<keyword evidence="2 7" id="KW-0813">Transport</keyword>
<feature type="transmembrane region" description="Helical" evidence="7">
    <location>
        <begin position="237"/>
        <end position="259"/>
    </location>
</feature>
<dbReference type="InterPro" id="IPR035906">
    <property type="entry name" value="MetI-like_sf"/>
</dbReference>
<dbReference type="PROSITE" id="PS50928">
    <property type="entry name" value="ABC_TM1"/>
    <property type="match status" value="1"/>
</dbReference>
<keyword evidence="5 7" id="KW-1133">Transmembrane helix</keyword>
<dbReference type="PANTHER" id="PTHR43163:SF6">
    <property type="entry name" value="DIPEPTIDE TRANSPORT SYSTEM PERMEASE PROTEIN DPPB-RELATED"/>
    <property type="match status" value="1"/>
</dbReference>
<evidence type="ECO:0000256" key="6">
    <source>
        <dbReference type="ARBA" id="ARBA00023136"/>
    </source>
</evidence>
<feature type="transmembrane region" description="Helical" evidence="7">
    <location>
        <begin position="177"/>
        <end position="199"/>
    </location>
</feature>
<evidence type="ECO:0000256" key="4">
    <source>
        <dbReference type="ARBA" id="ARBA00022692"/>
    </source>
</evidence>
<evidence type="ECO:0000256" key="5">
    <source>
        <dbReference type="ARBA" id="ARBA00022989"/>
    </source>
</evidence>
<comment type="subcellular location">
    <subcellularLocation>
        <location evidence="1 7">Cell membrane</location>
        <topology evidence="1 7">Multi-pass membrane protein</topology>
    </subcellularLocation>
</comment>
<dbReference type="InterPro" id="IPR000515">
    <property type="entry name" value="MetI-like"/>
</dbReference>
<reference evidence="9" key="1">
    <citation type="submission" date="2024-06" db="EMBL/GenBank/DDBJ databases">
        <title>Biodegradation of dimethachlon by Arthrobacter sp. K5: mechanistic insights and ecological implications.</title>
        <authorList>
            <person name="Hu S."/>
            <person name="Lu P."/>
        </authorList>
    </citation>
    <scope>NUCLEOTIDE SEQUENCE</scope>
    <source>
        <strain evidence="9">K5</strain>
    </source>
</reference>
<dbReference type="CDD" id="cd06261">
    <property type="entry name" value="TM_PBP2"/>
    <property type="match status" value="1"/>
</dbReference>
<dbReference type="EMBL" id="CP159279">
    <property type="protein sequence ID" value="XCH11953.1"/>
    <property type="molecule type" value="Genomic_DNA"/>
</dbReference>
<evidence type="ECO:0000256" key="2">
    <source>
        <dbReference type="ARBA" id="ARBA00022448"/>
    </source>
</evidence>
<gene>
    <name evidence="9" type="ORF">ABRP34_02765</name>
</gene>
<feature type="transmembrane region" description="Helical" evidence="7">
    <location>
        <begin position="101"/>
        <end position="123"/>
    </location>
</feature>
<dbReference type="SUPFAM" id="SSF161098">
    <property type="entry name" value="MetI-like"/>
    <property type="match status" value="1"/>
</dbReference>
<accession>A0AAU8ERA8</accession>